<accession>A0A1F7F9K2</accession>
<sequence>MKTIILPLILAAAAFSMPSIHDVLKKMEDIYKMTSDAKARVQMTQQKKDEGVKNFDILWYRRDRDNAFLMVMTAPENEKGNGYLRVDDNFWMYRRNTRTFQHVNRDESIGGSDAHGEDFENRKLTEMYTAAKDSSGSEAISEEMLGKIPVYKLEIKGIVNDVDYPKQIMWVRRDNFLMLKEESYSSSNTLMQTAYFINYTQIDGRYVCVKQMFIDEFEKGNKTIVEISNIATQELDDKIFTKAYLENLSK</sequence>
<organism evidence="3 4">
    <name type="scientific">Candidatus Raymondbacteria bacterium RIFOXYD12_FULL_49_13</name>
    <dbReference type="NCBI Taxonomy" id="1817890"/>
    <lineage>
        <taxon>Bacteria</taxon>
        <taxon>Raymondiibacteriota</taxon>
    </lineage>
</organism>
<evidence type="ECO:0000256" key="1">
    <source>
        <dbReference type="SAM" id="SignalP"/>
    </source>
</evidence>
<dbReference type="EMBL" id="MFYX01000091">
    <property type="protein sequence ID" value="OGK03335.1"/>
    <property type="molecule type" value="Genomic_DNA"/>
</dbReference>
<keyword evidence="1" id="KW-0732">Signal</keyword>
<dbReference type="InterPro" id="IPR033399">
    <property type="entry name" value="TP_0789-like"/>
</dbReference>
<dbReference type="Proteomes" id="UP000179243">
    <property type="component" value="Unassembled WGS sequence"/>
</dbReference>
<proteinExistence type="predicted"/>
<dbReference type="AlphaFoldDB" id="A0A1F7F9K2"/>
<evidence type="ECO:0000259" key="2">
    <source>
        <dbReference type="Pfam" id="PF17131"/>
    </source>
</evidence>
<comment type="caution">
    <text evidence="3">The sequence shown here is derived from an EMBL/GenBank/DDBJ whole genome shotgun (WGS) entry which is preliminary data.</text>
</comment>
<feature type="domain" description="Uncharacterized protein TP-0789" evidence="2">
    <location>
        <begin position="65"/>
        <end position="247"/>
    </location>
</feature>
<dbReference type="CDD" id="cd16329">
    <property type="entry name" value="LolA_like"/>
    <property type="match status" value="1"/>
</dbReference>
<gene>
    <name evidence="3" type="ORF">A2519_15300</name>
</gene>
<feature type="signal peptide" evidence="1">
    <location>
        <begin position="1"/>
        <end position="21"/>
    </location>
</feature>
<feature type="chain" id="PRO_5009528543" description="Uncharacterized protein TP-0789 domain-containing protein" evidence="1">
    <location>
        <begin position="22"/>
        <end position="250"/>
    </location>
</feature>
<dbReference type="Pfam" id="PF17131">
    <property type="entry name" value="LolA_like"/>
    <property type="match status" value="1"/>
</dbReference>
<evidence type="ECO:0000313" key="3">
    <source>
        <dbReference type="EMBL" id="OGK03335.1"/>
    </source>
</evidence>
<name>A0A1F7F9K2_UNCRA</name>
<reference evidence="3 4" key="1">
    <citation type="journal article" date="2016" name="Nat. Commun.">
        <title>Thousands of microbial genomes shed light on interconnected biogeochemical processes in an aquifer system.</title>
        <authorList>
            <person name="Anantharaman K."/>
            <person name="Brown C.T."/>
            <person name="Hug L.A."/>
            <person name="Sharon I."/>
            <person name="Castelle C.J."/>
            <person name="Probst A.J."/>
            <person name="Thomas B.C."/>
            <person name="Singh A."/>
            <person name="Wilkins M.J."/>
            <person name="Karaoz U."/>
            <person name="Brodie E.L."/>
            <person name="Williams K.H."/>
            <person name="Hubbard S.S."/>
            <person name="Banfield J.F."/>
        </authorList>
    </citation>
    <scope>NUCLEOTIDE SEQUENCE [LARGE SCALE GENOMIC DNA]</scope>
</reference>
<dbReference type="Gene3D" id="2.50.20.10">
    <property type="entry name" value="Lipoprotein localisation LolA/LolB/LppX"/>
    <property type="match status" value="1"/>
</dbReference>
<protein>
    <recommendedName>
        <fullName evidence="2">Uncharacterized protein TP-0789 domain-containing protein</fullName>
    </recommendedName>
</protein>
<evidence type="ECO:0000313" key="4">
    <source>
        <dbReference type="Proteomes" id="UP000179243"/>
    </source>
</evidence>